<name>A0A8H3GYB8_9AGAM</name>
<evidence type="ECO:0000313" key="3">
    <source>
        <dbReference type="Proteomes" id="UP000663841"/>
    </source>
</evidence>
<dbReference type="EMBL" id="CAJMWW010000601">
    <property type="protein sequence ID" value="CAE6474395.1"/>
    <property type="molecule type" value="Genomic_DNA"/>
</dbReference>
<sequence length="867" mass="96564">MSRIPYLPRFSTSVEAVVHDISRFVRLNEVAPDQYEEAGFGASANVFRGSYTRGDGEVIKVAVKCVRPKSTDESEEVSKEKINKKVARELSIWRSLNEGRHIIKLLGIFTGIKSIPSFVCELCPWNLEEYLERKSPLPQHIKMSNILVTSDETAKLCDFGRSWAPGEPKAEVSHSSALAGTIRYMSPELFNPDIMGPTPAADMWAYGCVALEVMCRVPPYHETINDLEVIKLIKNGHPPGSRPNGPRASLINDTLWSTLAACWKGQDHRPTSQDFLDQLLSMLENGDIPSSPILPGSFPDPEGGPIEEWPEDIPDLADCLEIEEGIGTIASSARANVWLAALVRRFQGTPTVVIKVPRLNSTTPSRHDGLKYAVRKMVKGRFGVRHNNIVDLIGIDSSFDPHPGLVLEYCGSGNLVSYCKANYINRDEYKRPPYPRVNAYSLMCDILDGLRYMHNYPIPIPQGDLTPENILITLNGTAKICLFSFSRVLTSLPPSLALNVPTGLFLPFRWMSPELLVDNQQPTTESDMWTIGCVCYWILTGLVPYSSHREDSAGIETLCGQPPGTLANVYYGLGWITNGIWRIIGRCWNPDPLQRPSALELSNLLKQLEKSKIDWLPVEVEDLAGKVKAIEFEAPLTKCIAIWSEFHWKSQRHETDIHLEMAVYQSTYVPNWYSRTIPVTVKVVGDGPIDEKARALVASIRHEITIMSQLDHTHIVKLLGIDSSYDQGPSMIFESCPGNTLDKLLSQSPLDFRDGIKLIDCVALALKYLHEHKNSTIVHGDIQPANIYILPNGLAKLTNFTCAFQYILGQPTIGRPLSATISTPVLPSLYVEPQYYDKKPQDHLRTPTMAGDIWSLGSIILSVGISV</sequence>
<dbReference type="InterPro" id="IPR051681">
    <property type="entry name" value="Ser/Thr_Kinases-Pseudokinases"/>
</dbReference>
<dbReference type="AlphaFoldDB" id="A0A8H3GYB8"/>
<feature type="domain" description="Protein kinase" evidence="1">
    <location>
        <begin position="653"/>
        <end position="867"/>
    </location>
</feature>
<comment type="caution">
    <text evidence="2">The sequence shown here is derived from an EMBL/GenBank/DDBJ whole genome shotgun (WGS) entry which is preliminary data.</text>
</comment>
<dbReference type="SUPFAM" id="SSF56112">
    <property type="entry name" value="Protein kinase-like (PK-like)"/>
    <property type="match status" value="3"/>
</dbReference>
<dbReference type="InterPro" id="IPR011009">
    <property type="entry name" value="Kinase-like_dom_sf"/>
</dbReference>
<gene>
    <name evidence="2" type="ORF">RDB_LOCUS186277</name>
</gene>
<dbReference type="PANTHER" id="PTHR44329">
    <property type="entry name" value="SERINE/THREONINE-PROTEIN KINASE TNNI3K-RELATED"/>
    <property type="match status" value="1"/>
</dbReference>
<dbReference type="Pfam" id="PF00069">
    <property type="entry name" value="Pkinase"/>
    <property type="match status" value="3"/>
</dbReference>
<dbReference type="CDD" id="cd00180">
    <property type="entry name" value="PKc"/>
    <property type="match status" value="1"/>
</dbReference>
<evidence type="ECO:0000259" key="1">
    <source>
        <dbReference type="PROSITE" id="PS50011"/>
    </source>
</evidence>
<accession>A0A8H3GYB8</accession>
<protein>
    <recommendedName>
        <fullName evidence="1">Protein kinase domain-containing protein</fullName>
    </recommendedName>
</protein>
<dbReference type="Proteomes" id="UP000663841">
    <property type="component" value="Unassembled WGS sequence"/>
</dbReference>
<dbReference type="InterPro" id="IPR001245">
    <property type="entry name" value="Ser-Thr/Tyr_kinase_cat_dom"/>
</dbReference>
<feature type="domain" description="Protein kinase" evidence="1">
    <location>
        <begin position="32"/>
        <end position="283"/>
    </location>
</feature>
<dbReference type="GO" id="GO:0004674">
    <property type="term" value="F:protein serine/threonine kinase activity"/>
    <property type="evidence" value="ECO:0007669"/>
    <property type="project" value="TreeGrafter"/>
</dbReference>
<dbReference type="InterPro" id="IPR000719">
    <property type="entry name" value="Prot_kinase_dom"/>
</dbReference>
<dbReference type="PROSITE" id="PS50011">
    <property type="entry name" value="PROTEIN_KINASE_DOM"/>
    <property type="match status" value="3"/>
</dbReference>
<evidence type="ECO:0000313" key="2">
    <source>
        <dbReference type="EMBL" id="CAE6474395.1"/>
    </source>
</evidence>
<feature type="domain" description="Protein kinase" evidence="1">
    <location>
        <begin position="323"/>
        <end position="616"/>
    </location>
</feature>
<dbReference type="Gene3D" id="1.10.510.10">
    <property type="entry name" value="Transferase(Phosphotransferase) domain 1"/>
    <property type="match status" value="3"/>
</dbReference>
<proteinExistence type="predicted"/>
<dbReference type="GO" id="GO:0005524">
    <property type="term" value="F:ATP binding"/>
    <property type="evidence" value="ECO:0007669"/>
    <property type="project" value="UniProtKB-KW"/>
</dbReference>
<dbReference type="Pfam" id="PF07714">
    <property type="entry name" value="PK_Tyr_Ser-Thr"/>
    <property type="match status" value="1"/>
</dbReference>
<dbReference type="Gene3D" id="3.30.200.20">
    <property type="entry name" value="Phosphorylase Kinase, domain 1"/>
    <property type="match status" value="1"/>
</dbReference>
<reference evidence="2" key="1">
    <citation type="submission" date="2021-01" db="EMBL/GenBank/DDBJ databases">
        <authorList>
            <person name="Kaushik A."/>
        </authorList>
    </citation>
    <scope>NUCLEOTIDE SEQUENCE</scope>
    <source>
        <strain evidence="2">AG3-T5</strain>
    </source>
</reference>
<organism evidence="2 3">
    <name type="scientific">Rhizoctonia solani</name>
    <dbReference type="NCBI Taxonomy" id="456999"/>
    <lineage>
        <taxon>Eukaryota</taxon>
        <taxon>Fungi</taxon>
        <taxon>Dikarya</taxon>
        <taxon>Basidiomycota</taxon>
        <taxon>Agaricomycotina</taxon>
        <taxon>Agaricomycetes</taxon>
        <taxon>Cantharellales</taxon>
        <taxon>Ceratobasidiaceae</taxon>
        <taxon>Rhizoctonia</taxon>
    </lineage>
</organism>